<dbReference type="Proteomes" id="UP001424532">
    <property type="component" value="Unassembled WGS sequence"/>
</dbReference>
<keyword evidence="3" id="KW-1185">Reference proteome</keyword>
<protein>
    <submittedName>
        <fullName evidence="2">Uncharacterized protein</fullName>
    </submittedName>
</protein>
<evidence type="ECO:0000313" key="2">
    <source>
        <dbReference type="EMBL" id="MEN8641846.1"/>
    </source>
</evidence>
<sequence>MIDLSWWPVELRIVLLLAPFAVGLAGLAIELHIAASSHFKVMCDALQRSEGLREELRNGGALTLKFRMLTVSAMTAGMFWPALGIRQGWLNPEDSRDFPVYLKKRMKLSMYCILIGVFWMAFVVLLVQFKRV</sequence>
<keyword evidence="1" id="KW-0472">Membrane</keyword>
<feature type="transmembrane region" description="Helical" evidence="1">
    <location>
        <begin position="108"/>
        <end position="127"/>
    </location>
</feature>
<organism evidence="2 3">
    <name type="scientific">Pseudomonas sichuanensis</name>
    <dbReference type="NCBI Taxonomy" id="2213015"/>
    <lineage>
        <taxon>Bacteria</taxon>
        <taxon>Pseudomonadati</taxon>
        <taxon>Pseudomonadota</taxon>
        <taxon>Gammaproteobacteria</taxon>
        <taxon>Pseudomonadales</taxon>
        <taxon>Pseudomonadaceae</taxon>
        <taxon>Pseudomonas</taxon>
    </lineage>
</organism>
<reference evidence="2 3" key="1">
    <citation type="submission" date="2024-05" db="EMBL/GenBank/DDBJ databases">
        <title>Sequence of Lycoming College course isolates.</title>
        <authorList>
            <person name="Reigle C.A."/>
            <person name="Newman J.D."/>
        </authorList>
    </citation>
    <scope>NUCLEOTIDE SEQUENCE [LARGE SCALE GENOMIC DNA]</scope>
    <source>
        <strain evidence="2 3">CAR-09</strain>
    </source>
</reference>
<dbReference type="RefSeq" id="WP_153788075.1">
    <property type="nucleotide sequence ID" value="NZ_JBDLYL010000023.1"/>
</dbReference>
<evidence type="ECO:0000256" key="1">
    <source>
        <dbReference type="SAM" id="Phobius"/>
    </source>
</evidence>
<feature type="transmembrane region" description="Helical" evidence="1">
    <location>
        <begin position="13"/>
        <end position="33"/>
    </location>
</feature>
<gene>
    <name evidence="2" type="ORF">ABFE88_19545</name>
</gene>
<comment type="caution">
    <text evidence="2">The sequence shown here is derived from an EMBL/GenBank/DDBJ whole genome shotgun (WGS) entry which is preliminary data.</text>
</comment>
<proteinExistence type="predicted"/>
<name>A0ABV0DKG4_9PSED</name>
<keyword evidence="1" id="KW-1133">Transmembrane helix</keyword>
<feature type="transmembrane region" description="Helical" evidence="1">
    <location>
        <begin position="66"/>
        <end position="88"/>
    </location>
</feature>
<accession>A0ABV0DKG4</accession>
<keyword evidence="1" id="KW-0812">Transmembrane</keyword>
<evidence type="ECO:0000313" key="3">
    <source>
        <dbReference type="Proteomes" id="UP001424532"/>
    </source>
</evidence>
<dbReference type="EMBL" id="JBDLYL010000023">
    <property type="protein sequence ID" value="MEN8641846.1"/>
    <property type="molecule type" value="Genomic_DNA"/>
</dbReference>